<sequence length="343" mass="36042">MSSHPRPPRALLLASVLPLLLATACGGGGDTGGTGGSGAPAPVELTLAHSYTDQQPQHRCGAQVIADQVAAANVGLSVEIFPNSQLGGDADRFQSVAAGDIDIDIQGASALGASHAPMSVVDAAYAFDDAEHLARFFADPASDELKSGFAEATGVQVLGAWSAGARQFTANQPIRQPADLQGLRMRFPNSPQFLMNARALGANPTEVAFEELYLALQQGTVDGQENPIVNIDALNLGEVQDFLSLSGHQQNSNLVILGPVWEELSPEQQQALSAAVDSAVEQVPGCVAEDETRILDEYRTAGAFQVVEDVDVAAFRAQAEQYLRANLSPEQLPVYEAIRNAAS</sequence>
<dbReference type="NCBIfam" id="TIGR00787">
    <property type="entry name" value="dctP"/>
    <property type="match status" value="1"/>
</dbReference>
<dbReference type="PANTHER" id="PTHR33376">
    <property type="match status" value="1"/>
</dbReference>
<proteinExistence type="inferred from homology"/>
<feature type="chain" id="PRO_5046036159" evidence="4">
    <location>
        <begin position="25"/>
        <end position="343"/>
    </location>
</feature>
<accession>A0ABT0ZST1</accession>
<evidence type="ECO:0000256" key="2">
    <source>
        <dbReference type="ARBA" id="ARBA00022448"/>
    </source>
</evidence>
<comment type="caution">
    <text evidence="5">The sequence shown here is derived from an EMBL/GenBank/DDBJ whole genome shotgun (WGS) entry which is preliminary data.</text>
</comment>
<feature type="signal peptide" evidence="4">
    <location>
        <begin position="1"/>
        <end position="24"/>
    </location>
</feature>
<keyword evidence="3 4" id="KW-0732">Signal</keyword>
<dbReference type="NCBIfam" id="NF037995">
    <property type="entry name" value="TRAP_S1"/>
    <property type="match status" value="1"/>
</dbReference>
<dbReference type="Proteomes" id="UP001165283">
    <property type="component" value="Unassembled WGS sequence"/>
</dbReference>
<gene>
    <name evidence="5" type="ORF">KDL28_01770</name>
</gene>
<dbReference type="InterPro" id="IPR018389">
    <property type="entry name" value="DctP_fam"/>
</dbReference>
<dbReference type="EMBL" id="JAGSOV010000006">
    <property type="protein sequence ID" value="MCO1653775.1"/>
    <property type="molecule type" value="Genomic_DNA"/>
</dbReference>
<evidence type="ECO:0000313" key="6">
    <source>
        <dbReference type="Proteomes" id="UP001165283"/>
    </source>
</evidence>
<dbReference type="PROSITE" id="PS51257">
    <property type="entry name" value="PROKAR_LIPOPROTEIN"/>
    <property type="match status" value="1"/>
</dbReference>
<dbReference type="Gene3D" id="3.40.190.170">
    <property type="entry name" value="Bacterial extracellular solute-binding protein, family 7"/>
    <property type="match status" value="1"/>
</dbReference>
<name>A0ABT0ZST1_9PSEU</name>
<dbReference type="PANTHER" id="PTHR33376:SF7">
    <property type="entry name" value="C4-DICARBOXYLATE-BINDING PROTEIN DCTB"/>
    <property type="match status" value="1"/>
</dbReference>
<evidence type="ECO:0000313" key="5">
    <source>
        <dbReference type="EMBL" id="MCO1653775.1"/>
    </source>
</evidence>
<evidence type="ECO:0000256" key="4">
    <source>
        <dbReference type="SAM" id="SignalP"/>
    </source>
</evidence>
<organism evidence="5 6">
    <name type="scientific">Pseudonocardia humida</name>
    <dbReference type="NCBI Taxonomy" id="2800819"/>
    <lineage>
        <taxon>Bacteria</taxon>
        <taxon>Bacillati</taxon>
        <taxon>Actinomycetota</taxon>
        <taxon>Actinomycetes</taxon>
        <taxon>Pseudonocardiales</taxon>
        <taxon>Pseudonocardiaceae</taxon>
        <taxon>Pseudonocardia</taxon>
    </lineage>
</organism>
<evidence type="ECO:0000256" key="3">
    <source>
        <dbReference type="ARBA" id="ARBA00022729"/>
    </source>
</evidence>
<dbReference type="RefSeq" id="WP_252435365.1">
    <property type="nucleotide sequence ID" value="NZ_JAGSOV010000006.1"/>
</dbReference>
<comment type="similarity">
    <text evidence="1">Belongs to the bacterial solute-binding protein 7 family.</text>
</comment>
<keyword evidence="6" id="KW-1185">Reference proteome</keyword>
<dbReference type="InterPro" id="IPR004682">
    <property type="entry name" value="TRAP_DctP"/>
</dbReference>
<protein>
    <submittedName>
        <fullName evidence="5">DctP family TRAP transporter solute-binding subunit</fullName>
    </submittedName>
</protein>
<reference evidence="5" key="1">
    <citation type="submission" date="2021-04" db="EMBL/GenBank/DDBJ databases">
        <title>Pseudonocardia sp. nov., isolated from sandy soil of mangrove forest.</title>
        <authorList>
            <person name="Zan Z."/>
            <person name="Huang R."/>
            <person name="Liu W."/>
        </authorList>
    </citation>
    <scope>NUCLEOTIDE SEQUENCE</scope>
    <source>
        <strain evidence="5">S2-4</strain>
    </source>
</reference>
<evidence type="ECO:0000256" key="1">
    <source>
        <dbReference type="ARBA" id="ARBA00009023"/>
    </source>
</evidence>
<dbReference type="Pfam" id="PF03480">
    <property type="entry name" value="DctP"/>
    <property type="match status" value="1"/>
</dbReference>
<dbReference type="InterPro" id="IPR038404">
    <property type="entry name" value="TRAP_DctP_sf"/>
</dbReference>
<keyword evidence="2" id="KW-0813">Transport</keyword>